<reference evidence="2 3" key="1">
    <citation type="journal article" date="2011" name="PLoS Genet.">
        <title>Comparative genomic analysis of human fungal pathogens causing paracoccidioidomycosis.</title>
        <authorList>
            <person name="Desjardins C.A."/>
            <person name="Champion M.D."/>
            <person name="Holder J.W."/>
            <person name="Muszewska A."/>
            <person name="Goldberg J."/>
            <person name="Bailao A.M."/>
            <person name="Brigido M.M."/>
            <person name="Ferreira M.E."/>
            <person name="Garcia A.M."/>
            <person name="Grynberg M."/>
            <person name="Gujja S."/>
            <person name="Heiman D.I."/>
            <person name="Henn M.R."/>
            <person name="Kodira C.D."/>
            <person name="Leon-Narvaez H."/>
            <person name="Longo L.V."/>
            <person name="Ma L.J."/>
            <person name="Malavazi I."/>
            <person name="Matsuo A.L."/>
            <person name="Morais F.V."/>
            <person name="Pereira M."/>
            <person name="Rodriguez-Brito S."/>
            <person name="Sakthikumar S."/>
            <person name="Salem-Izacc S.M."/>
            <person name="Sykes S.M."/>
            <person name="Teixeira M.M."/>
            <person name="Vallejo M.C."/>
            <person name="Walter M.E."/>
            <person name="Yandava C."/>
            <person name="Young S."/>
            <person name="Zeng Q."/>
            <person name="Zucker J."/>
            <person name="Felipe M.S."/>
            <person name="Goldman G.H."/>
            <person name="Haas B.J."/>
            <person name="McEwen J.G."/>
            <person name="Nino-Vega G."/>
            <person name="Puccia R."/>
            <person name="San-Blas G."/>
            <person name="Soares C.M."/>
            <person name="Birren B.W."/>
            <person name="Cuomo C.A."/>
        </authorList>
    </citation>
    <scope>NUCLEOTIDE SEQUENCE [LARGE SCALE GENOMIC DNA]</scope>
    <source>
        <strain evidence="2 3">Pb18</strain>
    </source>
</reference>
<dbReference type="InParanoid" id="A0A0A0HTX6"/>
<dbReference type="AlphaFoldDB" id="A0A0A0HTX6"/>
<evidence type="ECO:0000313" key="3">
    <source>
        <dbReference type="Proteomes" id="UP000001628"/>
    </source>
</evidence>
<sequence length="109" mass="12694">MAASSFEGRPEYGKNSDQTKKNGMKQYRRSFSAPKEASFNYHPKYLARKEQAQGRLDIYFANLEYIFNKDHSYDATKLMNRHTSLGLDKLKNLDRMICAPKESPQVHPF</sequence>
<organism evidence="2 3">
    <name type="scientific">Paracoccidioides brasiliensis (strain Pb18)</name>
    <dbReference type="NCBI Taxonomy" id="502780"/>
    <lineage>
        <taxon>Eukaryota</taxon>
        <taxon>Fungi</taxon>
        <taxon>Dikarya</taxon>
        <taxon>Ascomycota</taxon>
        <taxon>Pezizomycotina</taxon>
        <taxon>Eurotiomycetes</taxon>
        <taxon>Eurotiomycetidae</taxon>
        <taxon>Onygenales</taxon>
        <taxon>Ajellomycetaceae</taxon>
        <taxon>Paracoccidioides</taxon>
    </lineage>
</organism>
<name>A0A0A0HTX6_PARBD</name>
<protein>
    <submittedName>
        <fullName evidence="2">Uncharacterized protein</fullName>
    </submittedName>
</protein>
<accession>A0A0A0HTX6</accession>
<dbReference type="KEGG" id="pbn:PADG_11622"/>
<dbReference type="VEuPathDB" id="FungiDB:PADG_11622"/>
<evidence type="ECO:0000313" key="2">
    <source>
        <dbReference type="EMBL" id="KGM92092.1"/>
    </source>
</evidence>
<dbReference type="GeneID" id="22587519"/>
<feature type="region of interest" description="Disordered" evidence="1">
    <location>
        <begin position="1"/>
        <end position="35"/>
    </location>
</feature>
<dbReference type="RefSeq" id="XP_010759858.1">
    <property type="nucleotide sequence ID" value="XM_010761556.1"/>
</dbReference>
<dbReference type="EMBL" id="KN275960">
    <property type="protein sequence ID" value="KGM92092.1"/>
    <property type="molecule type" value="Genomic_DNA"/>
</dbReference>
<feature type="compositionally biased region" description="Basic and acidic residues" evidence="1">
    <location>
        <begin position="8"/>
        <end position="20"/>
    </location>
</feature>
<gene>
    <name evidence="2" type="ORF">PADG_11622</name>
</gene>
<proteinExistence type="predicted"/>
<dbReference type="HOGENOM" id="CLU_2184764_0_0_1"/>
<keyword evidence="3" id="KW-1185">Reference proteome</keyword>
<dbReference type="Proteomes" id="UP000001628">
    <property type="component" value="Unassembled WGS sequence"/>
</dbReference>
<evidence type="ECO:0000256" key="1">
    <source>
        <dbReference type="SAM" id="MobiDB-lite"/>
    </source>
</evidence>